<dbReference type="HOGENOM" id="CLU_030739_0_0_1"/>
<feature type="zinc finger region" description="SLX1-type" evidence="11">
    <location>
        <begin position="196"/>
        <end position="248"/>
    </location>
</feature>
<dbReference type="KEGG" id="crg:105342587"/>
<accession>K1QSF5</accession>
<keyword evidence="3 11" id="KW-0255">Endonuclease</keyword>
<keyword evidence="6 11" id="KW-0378">Hydrolase</keyword>
<dbReference type="PANTHER" id="PTHR20208:SF10">
    <property type="entry name" value="STRUCTURE-SPECIFIC ENDONUCLEASE SUBUNIT SLX1"/>
    <property type="match status" value="1"/>
</dbReference>
<dbReference type="FunFam" id="3.40.1440.10:FF:000008">
    <property type="entry name" value="Structure-specific endonuclease subunit SLX1 homolog"/>
    <property type="match status" value="1"/>
</dbReference>
<dbReference type="SMART" id="SM00465">
    <property type="entry name" value="GIYc"/>
    <property type="match status" value="1"/>
</dbReference>
<proteinExistence type="inferred from homology"/>
<evidence type="ECO:0000313" key="12">
    <source>
        <dbReference type="EMBL" id="EKC31875.1"/>
    </source>
</evidence>
<dbReference type="CDD" id="cd10455">
    <property type="entry name" value="GIY-YIG_SLX1"/>
    <property type="match status" value="1"/>
</dbReference>
<dbReference type="Pfam" id="PF01541">
    <property type="entry name" value="GIY-YIG"/>
    <property type="match status" value="1"/>
</dbReference>
<keyword evidence="7 11" id="KW-0862">Zinc</keyword>
<keyword evidence="1 11" id="KW-0540">Nuclease</keyword>
<evidence type="ECO:0000256" key="9">
    <source>
        <dbReference type="ARBA" id="ARBA00023204"/>
    </source>
</evidence>
<dbReference type="InParanoid" id="K1QSF5"/>
<dbReference type="InterPro" id="IPR050381">
    <property type="entry name" value="SLX1_endonuclease"/>
</dbReference>
<evidence type="ECO:0000256" key="2">
    <source>
        <dbReference type="ARBA" id="ARBA00022723"/>
    </source>
</evidence>
<comment type="subcellular location">
    <subcellularLocation>
        <location evidence="11">Nucleus</location>
    </subcellularLocation>
</comment>
<protein>
    <recommendedName>
        <fullName evidence="11">Structure-specific endonuclease subunit SLX1 homolog</fullName>
        <ecNumber evidence="11">3.1.-.-</ecNumber>
    </recommendedName>
</protein>
<dbReference type="GO" id="GO:0033557">
    <property type="term" value="C:Slx1-Slx4 complex"/>
    <property type="evidence" value="ECO:0007669"/>
    <property type="project" value="UniProtKB-UniRule"/>
</dbReference>
<evidence type="ECO:0000256" key="6">
    <source>
        <dbReference type="ARBA" id="ARBA00022801"/>
    </source>
</evidence>
<dbReference type="InterPro" id="IPR035901">
    <property type="entry name" value="GIY-YIG_endonuc_sf"/>
</dbReference>
<dbReference type="GO" id="GO:0000724">
    <property type="term" value="P:double-strand break repair via homologous recombination"/>
    <property type="evidence" value="ECO:0007669"/>
    <property type="project" value="TreeGrafter"/>
</dbReference>
<evidence type="ECO:0000256" key="4">
    <source>
        <dbReference type="ARBA" id="ARBA00022763"/>
    </source>
</evidence>
<dbReference type="Pfam" id="PF21202">
    <property type="entry name" value="SLX1_C"/>
    <property type="match status" value="1"/>
</dbReference>
<keyword evidence="5 11" id="KW-0863">Zinc-finger</keyword>
<organism evidence="12">
    <name type="scientific">Magallana gigas</name>
    <name type="common">Pacific oyster</name>
    <name type="synonym">Crassostrea gigas</name>
    <dbReference type="NCBI Taxonomy" id="29159"/>
    <lineage>
        <taxon>Eukaryota</taxon>
        <taxon>Metazoa</taxon>
        <taxon>Spiralia</taxon>
        <taxon>Lophotrochozoa</taxon>
        <taxon>Mollusca</taxon>
        <taxon>Bivalvia</taxon>
        <taxon>Autobranchia</taxon>
        <taxon>Pteriomorphia</taxon>
        <taxon>Ostreida</taxon>
        <taxon>Ostreoidea</taxon>
        <taxon>Ostreidae</taxon>
        <taxon>Magallana</taxon>
    </lineage>
</organism>
<dbReference type="OrthoDB" id="24645at2759"/>
<evidence type="ECO:0000256" key="1">
    <source>
        <dbReference type="ARBA" id="ARBA00022722"/>
    </source>
</evidence>
<keyword evidence="4 11" id="KW-0227">DNA damage</keyword>
<dbReference type="InterPro" id="IPR048749">
    <property type="entry name" value="SLX1_C"/>
</dbReference>
<dbReference type="AlphaFoldDB" id="K1QSF5"/>
<reference evidence="12" key="1">
    <citation type="journal article" date="2012" name="Nature">
        <title>The oyster genome reveals stress adaptation and complexity of shell formation.</title>
        <authorList>
            <person name="Zhang G."/>
            <person name="Fang X."/>
            <person name="Guo X."/>
            <person name="Li L."/>
            <person name="Luo R."/>
            <person name="Xu F."/>
            <person name="Yang P."/>
            <person name="Zhang L."/>
            <person name="Wang X."/>
            <person name="Qi H."/>
            <person name="Xiong Z."/>
            <person name="Que H."/>
            <person name="Xie Y."/>
            <person name="Holland P.W."/>
            <person name="Paps J."/>
            <person name="Zhu Y."/>
            <person name="Wu F."/>
            <person name="Chen Y."/>
            <person name="Wang J."/>
            <person name="Peng C."/>
            <person name="Meng J."/>
            <person name="Yang L."/>
            <person name="Liu J."/>
            <person name="Wen B."/>
            <person name="Zhang N."/>
            <person name="Huang Z."/>
            <person name="Zhu Q."/>
            <person name="Feng Y."/>
            <person name="Mount A."/>
            <person name="Hedgecock D."/>
            <person name="Xu Z."/>
            <person name="Liu Y."/>
            <person name="Domazet-Loso T."/>
            <person name="Du Y."/>
            <person name="Sun X."/>
            <person name="Zhang S."/>
            <person name="Liu B."/>
            <person name="Cheng P."/>
            <person name="Jiang X."/>
            <person name="Li J."/>
            <person name="Fan D."/>
            <person name="Wang W."/>
            <person name="Fu W."/>
            <person name="Wang T."/>
            <person name="Wang B."/>
            <person name="Zhang J."/>
            <person name="Peng Z."/>
            <person name="Li Y."/>
            <person name="Li N."/>
            <person name="Wang J."/>
            <person name="Chen M."/>
            <person name="He Y."/>
            <person name="Tan F."/>
            <person name="Song X."/>
            <person name="Zheng Q."/>
            <person name="Huang R."/>
            <person name="Yang H."/>
            <person name="Du X."/>
            <person name="Chen L."/>
            <person name="Yang M."/>
            <person name="Gaffney P.M."/>
            <person name="Wang S."/>
            <person name="Luo L."/>
            <person name="She Z."/>
            <person name="Ming Y."/>
            <person name="Huang W."/>
            <person name="Zhang S."/>
            <person name="Huang B."/>
            <person name="Zhang Y."/>
            <person name="Qu T."/>
            <person name="Ni P."/>
            <person name="Miao G."/>
            <person name="Wang J."/>
            <person name="Wang Q."/>
            <person name="Steinberg C.E."/>
            <person name="Wang H."/>
            <person name="Li N."/>
            <person name="Qian L."/>
            <person name="Zhang G."/>
            <person name="Li Y."/>
            <person name="Yang H."/>
            <person name="Liu X."/>
            <person name="Wang J."/>
            <person name="Yin Y."/>
            <person name="Wang J."/>
        </authorList>
    </citation>
    <scope>NUCLEOTIDE SEQUENCE [LARGE SCALE GENOMIC DNA]</scope>
    <source>
        <strain evidence="12">05x7-T-G4-1.051#20</strain>
    </source>
</reference>
<keyword evidence="8 11" id="KW-0233">DNA recombination</keyword>
<dbReference type="InterPro" id="IPR001965">
    <property type="entry name" value="Znf_PHD"/>
</dbReference>
<comment type="subunit">
    <text evidence="11">Forms a heterodimer with a member of the SLX4 family.</text>
</comment>
<evidence type="ECO:0000256" key="3">
    <source>
        <dbReference type="ARBA" id="ARBA00022759"/>
    </source>
</evidence>
<dbReference type="EMBL" id="JH817795">
    <property type="protein sequence ID" value="EKC31875.1"/>
    <property type="molecule type" value="Genomic_DNA"/>
</dbReference>
<dbReference type="FunCoup" id="K1QSF5">
    <property type="interactions" value="674"/>
</dbReference>
<comment type="function">
    <text evidence="11">Catalytic subunit of a heterodimeric structure-specific endonuclease that resolves DNA secondary structures generated during DNA repair and recombination. Has endonuclease activity towards branched DNA substrates, introducing single-strand cuts in duplex DNA close to junctions with ss-DNA.</text>
</comment>
<comment type="cofactor">
    <cofactor evidence="11">
        <name>a divalent metal cation</name>
        <dbReference type="ChEBI" id="CHEBI:60240"/>
    </cofactor>
</comment>
<dbReference type="InterPro" id="IPR027520">
    <property type="entry name" value="Slx1"/>
</dbReference>
<evidence type="ECO:0000256" key="7">
    <source>
        <dbReference type="ARBA" id="ARBA00022833"/>
    </source>
</evidence>
<evidence type="ECO:0000256" key="10">
    <source>
        <dbReference type="ARBA" id="ARBA00023242"/>
    </source>
</evidence>
<evidence type="ECO:0000256" key="8">
    <source>
        <dbReference type="ARBA" id="ARBA00023172"/>
    </source>
</evidence>
<dbReference type="InterPro" id="IPR013083">
    <property type="entry name" value="Znf_RING/FYVE/PHD"/>
</dbReference>
<dbReference type="GO" id="GO:0008270">
    <property type="term" value="F:zinc ion binding"/>
    <property type="evidence" value="ECO:0007669"/>
    <property type="project" value="UniProtKB-KW"/>
</dbReference>
<keyword evidence="10 11" id="KW-0539">Nucleus</keyword>
<dbReference type="HAMAP" id="MF_03100">
    <property type="entry name" value="Endonuc_su_Slx1"/>
    <property type="match status" value="1"/>
</dbReference>
<sequence>MDASAEIEQFFGVYLLYNVNPQFKGRTYIGFTVNPNRRIQQHNKGKHAGGAWRTHGRGPWEMVLIIHGFPNEISALRFEWAWQNPKKSRRLKHLPVKTKKENQFQYRFRIVSAMLNTCPWCRFALTIRWLKQQYVLDFPLEYSPPAHMPIAYGPVRIKKSGTNSKRGKTEPPNEQGDEEDIEFLSLLRRNEKYVRCSVCRERTKDHDTLLKCIHPKCSMQAHIICLSKKFLNNQAGQLIPVDGKCPSCKAVVLWGDLIRAKHGCYQNLEECTSAEEDTEDADWTDQLQSHVT</sequence>
<dbReference type="Gene3D" id="3.40.1440.10">
    <property type="entry name" value="GIY-YIG endonuclease"/>
    <property type="match status" value="1"/>
</dbReference>
<gene>
    <name evidence="12" type="ORF">CGI_10009053</name>
</gene>
<dbReference type="SMART" id="SM00249">
    <property type="entry name" value="PHD"/>
    <property type="match status" value="1"/>
</dbReference>
<dbReference type="SUPFAM" id="SSF82771">
    <property type="entry name" value="GIY-YIG endonuclease"/>
    <property type="match status" value="1"/>
</dbReference>
<dbReference type="PROSITE" id="PS50164">
    <property type="entry name" value="GIY_YIG"/>
    <property type="match status" value="1"/>
</dbReference>
<comment type="similarity">
    <text evidence="11">Belongs to the SLX1 family.</text>
</comment>
<dbReference type="EC" id="3.1.-.-" evidence="11"/>
<keyword evidence="2 11" id="KW-0479">Metal-binding</keyword>
<dbReference type="GO" id="GO:0017108">
    <property type="term" value="F:5'-flap endonuclease activity"/>
    <property type="evidence" value="ECO:0007669"/>
    <property type="project" value="InterPro"/>
</dbReference>
<name>K1QSF5_MAGGI</name>
<keyword evidence="9 11" id="KW-0234">DNA repair</keyword>
<dbReference type="PANTHER" id="PTHR20208">
    <property type="entry name" value="STRUCTURE-SPECIFIC ENDONUCLEASE SUBUNIT SLX1"/>
    <property type="match status" value="1"/>
</dbReference>
<dbReference type="Gene3D" id="3.30.40.10">
    <property type="entry name" value="Zinc/RING finger domain, C3HC4 (zinc finger)"/>
    <property type="match status" value="1"/>
</dbReference>
<dbReference type="GO" id="GO:0008821">
    <property type="term" value="F:crossover junction DNA endonuclease activity"/>
    <property type="evidence" value="ECO:0007669"/>
    <property type="project" value="TreeGrafter"/>
</dbReference>
<dbReference type="InterPro" id="IPR000305">
    <property type="entry name" value="GIY-YIG_endonuc"/>
</dbReference>
<evidence type="ECO:0000256" key="11">
    <source>
        <dbReference type="HAMAP-Rule" id="MF_03100"/>
    </source>
</evidence>
<evidence type="ECO:0000256" key="5">
    <source>
        <dbReference type="ARBA" id="ARBA00022771"/>
    </source>
</evidence>